<sequence>MAASPPERAVSDNSDPVDLALSKPQSLSRAVYARRTEYTRPRRIRVKVGTWNVAACPGTDKDLASWFIDGEGIDTKLAGLGLSDNPAVETPASENGTKQDPGSTRLVGGEQIGLYILGLQEVVNLNPVTQYVYSETNPTDKWRLALEAALPPGYQFVGSEQMSGLLLLMYASPEVAPCVTNVSTRAIGTGVGGWMGNKGATVSRIVLGETTKLVFVNSHLSSGNDPATVERRCWDARAILDRTRFDPVVIAGDAQEEIQERIDDADFAFWFGDLNFRLAGIPGDDIRRLLMLHTSGQYDLNKTKKDALDGEEVIIVAGTSESSDDQTDDASARTGSTTAQGSDDDSVSLPDPDDFETDPHEDPASLQAILDSLLPHDQLLRVRKEQRILHDGWHEGPITFLPSYKYDVGTVGIFDSSEKKRAPSWCDRILFRTKRDREKYTSKMQEDEDARKRDQEMKARGIDHAGDDDEVLFDYDPENDGDSPPAGKPGLDYDEYDEGGDDTAEGDAAVDVTDRINLDVYTSHQRITSSDHKPIVAVFTLDFDAVVPELKAEVYAQVARELDRAENEGRPTITVAMEGRESGDASVDLGELGFLKKEFVSFTLANTGGVPASVSFVEKPVVQDGDGLELPPWLTACFVRIQTGEVKSEAIYLGREVTLEPGETVNAALEIIVDKTLQASMLNDGRARLEEVLVLRVADGRDHFIPVRASWAPTCIGRSMDELIRVPDGGIRALVASLSNNKGGRPGAIPNDADIHRSAPKEFFKLVEAVEVLTDRTLADEEMLGSYAVPRDHPGWPFEDFVGGSHAHLLPGVVEVLDTDRPIADAFPPEANPCQRLETVAEVLLLFLQGLTDGVINKPLWAKIEQAPIRCFGQAPPPSSPTVDVSEDDKSVILDILMTAPNHNICFVFLTTTLAKVIGELAPLRKSEMDALSTASVHSVGGGMAAIGALGRINPLKVWAIPRIPPDKRVASSASVEARKIKRGIAKRHLECLCRYEEELIVKIDRDVIEAIYNHSGVPMPVSRPAKAKEKKQRNDGADTGVVLEHVAGYKTIQLARSRFHPVKEIREQAAANLMLMEKQEVEKWNQNAANWGTTTAHYDILGATDVNGSEWTDDSPVDNSNDTPDTDSEWPEDDGYDDEKKEEVYGAQWVEKESSGDEELARQIASSGSHQATDDTPYESAICDSGIPTLPPSETFNSRLFHIFAKGEPIPEAVCSGNSQEDINQKPFRATDELAIVLNDKRILAVYLDSIEEGIKSAQKTKAEKETERERARQYYAEPIRRPTQARGQGRQRERQESQGPAEEGRSLRWFQYEKTHYYNELSGRWELTVERRGQNYRLARATDTETLDHTEEKEHTLGMGNEDWNTDTDTVPDWAGANGPGWFD</sequence>
<name>A0A423V7W6_CYTCH</name>
<feature type="region of interest" description="Disordered" evidence="1">
    <location>
        <begin position="1348"/>
        <end position="1386"/>
    </location>
</feature>
<dbReference type="InterPro" id="IPR000300">
    <property type="entry name" value="IPPc"/>
</dbReference>
<dbReference type="PANTHER" id="PTHR11200:SF300">
    <property type="entry name" value="TYPE II INOSITOL 1,4,5-TRISPHOSPHATE 5-PHOSPHATASE"/>
    <property type="match status" value="1"/>
</dbReference>
<accession>A0A423V7W6</accession>
<dbReference type="GO" id="GO:0046856">
    <property type="term" value="P:phosphatidylinositol dephosphorylation"/>
    <property type="evidence" value="ECO:0007669"/>
    <property type="project" value="InterPro"/>
</dbReference>
<feature type="compositionally biased region" description="Basic and acidic residues" evidence="1">
    <location>
        <begin position="1262"/>
        <end position="1274"/>
    </location>
</feature>
<dbReference type="Pfam" id="PF21310">
    <property type="entry name" value="OCRL-like_ASH"/>
    <property type="match status" value="1"/>
</dbReference>
<dbReference type="SMART" id="SM00128">
    <property type="entry name" value="IPPc"/>
    <property type="match status" value="1"/>
</dbReference>
<feature type="compositionally biased region" description="Basic and acidic residues" evidence="1">
    <location>
        <begin position="1139"/>
        <end position="1162"/>
    </location>
</feature>
<dbReference type="Gene3D" id="2.60.40.10">
    <property type="entry name" value="Immunoglobulins"/>
    <property type="match status" value="1"/>
</dbReference>
<dbReference type="InterPro" id="IPR036691">
    <property type="entry name" value="Endo/exonu/phosph_ase_sf"/>
</dbReference>
<reference evidence="3 4" key="1">
    <citation type="submission" date="2015-09" db="EMBL/GenBank/DDBJ databases">
        <title>Host preference determinants of Valsa canker pathogens revealed by comparative genomics.</title>
        <authorList>
            <person name="Yin Z."/>
            <person name="Huang L."/>
        </authorList>
    </citation>
    <scope>NUCLEOTIDE SEQUENCE [LARGE SCALE GENOMIC DNA]</scope>
    <source>
        <strain evidence="3 4">YSFL</strain>
    </source>
</reference>
<evidence type="ECO:0000313" key="3">
    <source>
        <dbReference type="EMBL" id="ROV86904.1"/>
    </source>
</evidence>
<feature type="region of interest" description="Disordered" evidence="1">
    <location>
        <begin position="1"/>
        <end position="20"/>
    </location>
</feature>
<feature type="compositionally biased region" description="Basic and acidic residues" evidence="1">
    <location>
        <begin position="1292"/>
        <end position="1307"/>
    </location>
</feature>
<feature type="compositionally biased region" description="Acidic residues" evidence="1">
    <location>
        <begin position="492"/>
        <end position="505"/>
    </location>
</feature>
<feature type="compositionally biased region" description="Acidic residues" evidence="1">
    <location>
        <begin position="1125"/>
        <end position="1138"/>
    </location>
</feature>
<proteinExistence type="predicted"/>
<dbReference type="EMBL" id="LJZO01000105">
    <property type="protein sequence ID" value="ROV86904.1"/>
    <property type="molecule type" value="Genomic_DNA"/>
</dbReference>
<comment type="caution">
    <text evidence="3">The sequence shown here is derived from an EMBL/GenBank/DDBJ whole genome shotgun (WGS) entry which is preliminary data.</text>
</comment>
<dbReference type="InterPro" id="IPR046985">
    <property type="entry name" value="IP5"/>
</dbReference>
<evidence type="ECO:0000259" key="2">
    <source>
        <dbReference type="SMART" id="SM00128"/>
    </source>
</evidence>
<feature type="region of interest" description="Disordered" evidence="1">
    <location>
        <begin position="317"/>
        <end position="362"/>
    </location>
</feature>
<dbReference type="InterPro" id="IPR048869">
    <property type="entry name" value="OCRL-1_2_ASH"/>
</dbReference>
<keyword evidence="4" id="KW-1185">Reference proteome</keyword>
<feature type="compositionally biased region" description="Basic and acidic residues" evidence="1">
    <location>
        <begin position="1348"/>
        <end position="1358"/>
    </location>
</feature>
<dbReference type="Gene3D" id="3.60.10.10">
    <property type="entry name" value="Endonuclease/exonuclease/phosphatase"/>
    <property type="match status" value="1"/>
</dbReference>
<feature type="compositionally biased region" description="Acidic residues" evidence="1">
    <location>
        <begin position="342"/>
        <end position="356"/>
    </location>
</feature>
<dbReference type="STRING" id="252740.A0A423V7W6"/>
<organism evidence="3 4">
    <name type="scientific">Cytospora chrysosperma</name>
    <name type="common">Cytospora canker fungus</name>
    <name type="synonym">Sphaeria chrysosperma</name>
    <dbReference type="NCBI Taxonomy" id="252740"/>
    <lineage>
        <taxon>Eukaryota</taxon>
        <taxon>Fungi</taxon>
        <taxon>Dikarya</taxon>
        <taxon>Ascomycota</taxon>
        <taxon>Pezizomycotina</taxon>
        <taxon>Sordariomycetes</taxon>
        <taxon>Sordariomycetidae</taxon>
        <taxon>Diaporthales</taxon>
        <taxon>Cytosporaceae</taxon>
        <taxon>Cytospora</taxon>
    </lineage>
</organism>
<dbReference type="GO" id="GO:0004439">
    <property type="term" value="F:phosphatidylinositol-4,5-bisphosphate 5-phosphatase activity"/>
    <property type="evidence" value="ECO:0007669"/>
    <property type="project" value="TreeGrafter"/>
</dbReference>
<feature type="region of interest" description="Disordered" evidence="1">
    <location>
        <begin position="440"/>
        <end position="507"/>
    </location>
</feature>
<dbReference type="SUPFAM" id="SSF56219">
    <property type="entry name" value="DNase I-like"/>
    <property type="match status" value="1"/>
</dbReference>
<dbReference type="PANTHER" id="PTHR11200">
    <property type="entry name" value="INOSITOL 5-PHOSPHATASE"/>
    <property type="match status" value="1"/>
</dbReference>
<protein>
    <recommendedName>
        <fullName evidence="2">Inositol polyphosphate-related phosphatase domain-containing protein</fullName>
    </recommendedName>
</protein>
<feature type="region of interest" description="Disordered" evidence="1">
    <location>
        <begin position="1258"/>
        <end position="1307"/>
    </location>
</feature>
<feature type="region of interest" description="Disordered" evidence="1">
    <location>
        <begin position="1108"/>
        <end position="1181"/>
    </location>
</feature>
<feature type="domain" description="Inositol polyphosphate-related phosphatase" evidence="2">
    <location>
        <begin position="42"/>
        <end position="482"/>
    </location>
</feature>
<dbReference type="Proteomes" id="UP000284375">
    <property type="component" value="Unassembled WGS sequence"/>
</dbReference>
<dbReference type="InterPro" id="IPR013783">
    <property type="entry name" value="Ig-like_fold"/>
</dbReference>
<dbReference type="Pfam" id="PF22669">
    <property type="entry name" value="Exo_endo_phos2"/>
    <property type="match status" value="2"/>
</dbReference>
<gene>
    <name evidence="3" type="ORF">VSDG_10101</name>
</gene>
<evidence type="ECO:0000256" key="1">
    <source>
        <dbReference type="SAM" id="MobiDB-lite"/>
    </source>
</evidence>
<feature type="compositionally biased region" description="Acidic residues" evidence="1">
    <location>
        <begin position="466"/>
        <end position="481"/>
    </location>
</feature>
<evidence type="ECO:0000313" key="4">
    <source>
        <dbReference type="Proteomes" id="UP000284375"/>
    </source>
</evidence>
<dbReference type="OrthoDB" id="7862313at2759"/>
<feature type="compositionally biased region" description="Basic and acidic residues" evidence="1">
    <location>
        <begin position="440"/>
        <end position="465"/>
    </location>
</feature>